<dbReference type="OrthoDB" id="1201166at2"/>
<dbReference type="Proteomes" id="UP000198384">
    <property type="component" value="Unassembled WGS sequence"/>
</dbReference>
<accession>A0A238YBD1</accession>
<keyword evidence="2" id="KW-1185">Reference proteome</keyword>
<dbReference type="PROSITE" id="PS51257">
    <property type="entry name" value="PROKAR_LIPOPROTEIN"/>
    <property type="match status" value="1"/>
</dbReference>
<name>A0A238YBD1_9FLAO</name>
<evidence type="ECO:0000313" key="2">
    <source>
        <dbReference type="Proteomes" id="UP000198384"/>
    </source>
</evidence>
<reference evidence="1 2" key="1">
    <citation type="submission" date="2017-06" db="EMBL/GenBank/DDBJ databases">
        <authorList>
            <person name="Kim H.J."/>
            <person name="Triplett B.A."/>
        </authorList>
    </citation>
    <scope>NUCLEOTIDE SEQUENCE [LARGE SCALE GENOMIC DNA]</scope>
    <source>
        <strain evidence="1 2">DSM 29150</strain>
    </source>
</reference>
<dbReference type="Gene3D" id="2.180.10.10">
    <property type="entry name" value="RHS repeat-associated core"/>
    <property type="match status" value="1"/>
</dbReference>
<dbReference type="EMBL" id="FZNT01000008">
    <property type="protein sequence ID" value="SNR68586.1"/>
    <property type="molecule type" value="Genomic_DNA"/>
</dbReference>
<evidence type="ECO:0000313" key="1">
    <source>
        <dbReference type="EMBL" id="SNR68586.1"/>
    </source>
</evidence>
<dbReference type="AlphaFoldDB" id="A0A238YBD1"/>
<organism evidence="1 2">
    <name type="scientific">Lutibacter agarilyticus</name>
    <dbReference type="NCBI Taxonomy" id="1109740"/>
    <lineage>
        <taxon>Bacteria</taxon>
        <taxon>Pseudomonadati</taxon>
        <taxon>Bacteroidota</taxon>
        <taxon>Flavobacteriia</taxon>
        <taxon>Flavobacteriales</taxon>
        <taxon>Flavobacteriaceae</taxon>
        <taxon>Lutibacter</taxon>
    </lineage>
</organism>
<proteinExistence type="predicted"/>
<sequence>MKFYEKFKPTIIVTLLAIIFLGYSCGKDSDDPPNDENSNDNEEIIENYKLLKKITYTDFWWGEMNLDFSYSNGLLVKENNGGELVYYEYNIDNKISLAKECSDQNLTDINIDSYDCSAFYQPSTYIYENGKLKTFGPDVKDITFNYDTKGNLISEVSTASMSESIYYTYDNEGNILSMEITDGSSGFTTTFEYDGKKNPFYGLWKKFGYFEDQGFEPYDLVSSIFKQNATKIFKNNKLELEANYTYDSDGYPISCGFIEYLNDGTTREGNVLFTYLE</sequence>
<dbReference type="RefSeq" id="WP_089382406.1">
    <property type="nucleotide sequence ID" value="NZ_FZNT01000008.1"/>
</dbReference>
<protein>
    <submittedName>
        <fullName evidence="1">YD repeat-containing protein</fullName>
    </submittedName>
</protein>
<gene>
    <name evidence="1" type="ORF">SAMN06265371_108212</name>
</gene>